<proteinExistence type="predicted"/>
<reference evidence="1" key="1">
    <citation type="journal article" date="2021" name="PeerJ">
        <title>Extensive microbial diversity within the chicken gut microbiome revealed by metagenomics and culture.</title>
        <authorList>
            <person name="Gilroy R."/>
            <person name="Ravi A."/>
            <person name="Getino M."/>
            <person name="Pursley I."/>
            <person name="Horton D.L."/>
            <person name="Alikhan N.F."/>
            <person name="Baker D."/>
            <person name="Gharbi K."/>
            <person name="Hall N."/>
            <person name="Watson M."/>
            <person name="Adriaenssens E.M."/>
            <person name="Foster-Nyarko E."/>
            <person name="Jarju S."/>
            <person name="Secka A."/>
            <person name="Antonio M."/>
            <person name="Oren A."/>
            <person name="Chaudhuri R.R."/>
            <person name="La Ragione R."/>
            <person name="Hildebrand F."/>
            <person name="Pallen M.J."/>
        </authorList>
    </citation>
    <scope>NUCLEOTIDE SEQUENCE</scope>
    <source>
        <strain evidence="1">G4-2901</strain>
    </source>
</reference>
<dbReference type="AlphaFoldDB" id="A0A948WW22"/>
<accession>A0A948WW22</accession>
<dbReference type="Pfam" id="PF13151">
    <property type="entry name" value="DUF3990"/>
    <property type="match status" value="1"/>
</dbReference>
<dbReference type="EMBL" id="JAHLFW010000079">
    <property type="protein sequence ID" value="MBU3838497.1"/>
    <property type="molecule type" value="Genomic_DNA"/>
</dbReference>
<dbReference type="InterPro" id="IPR025051">
    <property type="entry name" value="DUF3990"/>
</dbReference>
<name>A0A948WW22_9BACT</name>
<evidence type="ECO:0000313" key="2">
    <source>
        <dbReference type="Proteomes" id="UP000783796"/>
    </source>
</evidence>
<reference evidence="1" key="2">
    <citation type="submission" date="2021-04" db="EMBL/GenBank/DDBJ databases">
        <authorList>
            <person name="Gilroy R."/>
        </authorList>
    </citation>
    <scope>NUCLEOTIDE SEQUENCE</scope>
    <source>
        <strain evidence="1">G4-2901</strain>
    </source>
</reference>
<sequence>MKVYHASSVIVENPDTIHSMEYLDFGQGFYITTIREQAEKYALRFLRRGKPAWLNIYELSYNIDKWKLLRFDSYNSDWLDYVANCRIGKPVELYDMIIGGIANDRVILTLDRYFAGELSKEQALGLLKYEKPNIQLCIRSKQMIDECLTYIESIKL</sequence>
<gene>
    <name evidence="1" type="ORF">H9777_09365</name>
</gene>
<evidence type="ECO:0000313" key="1">
    <source>
        <dbReference type="EMBL" id="MBU3838497.1"/>
    </source>
</evidence>
<dbReference type="Proteomes" id="UP000783796">
    <property type="component" value="Unassembled WGS sequence"/>
</dbReference>
<comment type="caution">
    <text evidence="1">The sequence shown here is derived from an EMBL/GenBank/DDBJ whole genome shotgun (WGS) entry which is preliminary data.</text>
</comment>
<organism evidence="1 2">
    <name type="scientific">Candidatus Phocaeicola faecigallinarum</name>
    <dbReference type="NCBI Taxonomy" id="2838732"/>
    <lineage>
        <taxon>Bacteria</taxon>
        <taxon>Pseudomonadati</taxon>
        <taxon>Bacteroidota</taxon>
        <taxon>Bacteroidia</taxon>
        <taxon>Bacteroidales</taxon>
        <taxon>Bacteroidaceae</taxon>
        <taxon>Phocaeicola</taxon>
    </lineage>
</organism>
<protein>
    <submittedName>
        <fullName evidence="1">DUF3990 domain-containing protein</fullName>
    </submittedName>
</protein>